<proteinExistence type="predicted"/>
<keyword evidence="2" id="KW-1185">Reference proteome</keyword>
<evidence type="ECO:0000313" key="1">
    <source>
        <dbReference type="EMBL" id="SDL17040.1"/>
    </source>
</evidence>
<dbReference type="Proteomes" id="UP000198683">
    <property type="component" value="Unassembled WGS sequence"/>
</dbReference>
<organism evidence="1 2">
    <name type="scientific">Nonomuraea maritima</name>
    <dbReference type="NCBI Taxonomy" id="683260"/>
    <lineage>
        <taxon>Bacteria</taxon>
        <taxon>Bacillati</taxon>
        <taxon>Actinomycetota</taxon>
        <taxon>Actinomycetes</taxon>
        <taxon>Streptosporangiales</taxon>
        <taxon>Streptosporangiaceae</taxon>
        <taxon>Nonomuraea</taxon>
    </lineage>
</organism>
<reference evidence="1 2" key="1">
    <citation type="submission" date="2016-10" db="EMBL/GenBank/DDBJ databases">
        <authorList>
            <person name="de Groot N.N."/>
        </authorList>
    </citation>
    <scope>NUCLEOTIDE SEQUENCE [LARGE SCALE GENOMIC DNA]</scope>
    <source>
        <strain evidence="1 2">CGMCC 4.5681</strain>
    </source>
</reference>
<dbReference type="OrthoDB" id="3505363at2"/>
<accession>A0A1G9HVP5</accession>
<protein>
    <submittedName>
        <fullName evidence="1">Uncharacterized protein</fullName>
    </submittedName>
</protein>
<evidence type="ECO:0000313" key="2">
    <source>
        <dbReference type="Proteomes" id="UP000198683"/>
    </source>
</evidence>
<name>A0A1G9HVP5_9ACTN</name>
<dbReference type="EMBL" id="FNFB01000017">
    <property type="protein sequence ID" value="SDL17040.1"/>
    <property type="molecule type" value="Genomic_DNA"/>
</dbReference>
<dbReference type="InterPro" id="IPR045592">
    <property type="entry name" value="DUF6461"/>
</dbReference>
<gene>
    <name evidence="1" type="ORF">SAMN05421874_1176</name>
</gene>
<sequence length="354" mass="38476">MDNDDSAVAADDVWELLDEAICVTWVRGAETEDVVRAFNGEPADAARGQVTSVGNHLALQSDEEPEPVVLLRRQGEWIIVLEPGSTIGARDDVLLEASGSGEGLNLTWCVNASLSYATGSAIAVAFDPASMGDDHEGLDDALRWSRSLGIDDGDWRTSWKATAFALVEAVTGIETDDTWTDPVWTPVRIGPSRPARQGAVRLPYVDMRELLARAPRIRDIVEHPGPEQVPRMLQMFITIGLSTADVRTPLTEAALAAIDARPPEAEAELLVGRLRTLSDEYNRQIGIAGTQAQVDDLHRKRNALSAAIIALGPDPLDAFPQVASLTRGLGLRRDNDDYLTLEVLNICYRHIVST</sequence>
<dbReference type="AlphaFoldDB" id="A0A1G9HVP5"/>
<dbReference type="Pfam" id="PF20062">
    <property type="entry name" value="DUF6461"/>
    <property type="match status" value="1"/>
</dbReference>